<protein>
    <submittedName>
        <fullName evidence="2">Uncharacterized protein</fullName>
    </submittedName>
</protein>
<keyword evidence="1" id="KW-0812">Transmembrane</keyword>
<name>A0A517YRN2_9BACT</name>
<accession>A0A517YRN2</accession>
<gene>
    <name evidence="2" type="ORF">KS4_09150</name>
</gene>
<proteinExistence type="predicted"/>
<dbReference type="EMBL" id="CP036425">
    <property type="protein sequence ID" value="QDU32876.1"/>
    <property type="molecule type" value="Genomic_DNA"/>
</dbReference>
<organism evidence="2 3">
    <name type="scientific">Poriferisphaera corsica</name>
    <dbReference type="NCBI Taxonomy" id="2528020"/>
    <lineage>
        <taxon>Bacteria</taxon>
        <taxon>Pseudomonadati</taxon>
        <taxon>Planctomycetota</taxon>
        <taxon>Phycisphaerae</taxon>
        <taxon>Phycisphaerales</taxon>
        <taxon>Phycisphaeraceae</taxon>
        <taxon>Poriferisphaera</taxon>
    </lineage>
</organism>
<dbReference type="KEGG" id="pcor:KS4_09150"/>
<keyword evidence="3" id="KW-1185">Reference proteome</keyword>
<sequence length="124" mass="13306">MRHSIRKIVIETHHDCGGFFIGSWGLMTMGGDMRQVVRFMVIVVVVMGMLAALSAWGGYMMGRDAAGGVTFGGERKTDPTKVEAKGREGFVLGGLIGALEGLVIGVAIGWGDLYFSRKKRIGAQ</sequence>
<dbReference type="AlphaFoldDB" id="A0A517YRN2"/>
<evidence type="ECO:0000313" key="2">
    <source>
        <dbReference type="EMBL" id="QDU32876.1"/>
    </source>
</evidence>
<evidence type="ECO:0000256" key="1">
    <source>
        <dbReference type="SAM" id="Phobius"/>
    </source>
</evidence>
<evidence type="ECO:0000313" key="3">
    <source>
        <dbReference type="Proteomes" id="UP000317369"/>
    </source>
</evidence>
<dbReference type="Proteomes" id="UP000317369">
    <property type="component" value="Chromosome"/>
</dbReference>
<feature type="transmembrane region" description="Helical" evidence="1">
    <location>
        <begin position="36"/>
        <end position="56"/>
    </location>
</feature>
<keyword evidence="1" id="KW-1133">Transmembrane helix</keyword>
<keyword evidence="1" id="KW-0472">Membrane</keyword>
<feature type="transmembrane region" description="Helical" evidence="1">
    <location>
        <begin position="90"/>
        <end position="115"/>
    </location>
</feature>
<reference evidence="2 3" key="1">
    <citation type="submission" date="2019-02" db="EMBL/GenBank/DDBJ databases">
        <title>Deep-cultivation of Planctomycetes and their phenomic and genomic characterization uncovers novel biology.</title>
        <authorList>
            <person name="Wiegand S."/>
            <person name="Jogler M."/>
            <person name="Boedeker C."/>
            <person name="Pinto D."/>
            <person name="Vollmers J."/>
            <person name="Rivas-Marin E."/>
            <person name="Kohn T."/>
            <person name="Peeters S.H."/>
            <person name="Heuer A."/>
            <person name="Rast P."/>
            <person name="Oberbeckmann S."/>
            <person name="Bunk B."/>
            <person name="Jeske O."/>
            <person name="Meyerdierks A."/>
            <person name="Storesund J.E."/>
            <person name="Kallscheuer N."/>
            <person name="Luecker S."/>
            <person name="Lage O.M."/>
            <person name="Pohl T."/>
            <person name="Merkel B.J."/>
            <person name="Hornburger P."/>
            <person name="Mueller R.-W."/>
            <person name="Bruemmer F."/>
            <person name="Labrenz M."/>
            <person name="Spormann A.M."/>
            <person name="Op den Camp H."/>
            <person name="Overmann J."/>
            <person name="Amann R."/>
            <person name="Jetten M.S.M."/>
            <person name="Mascher T."/>
            <person name="Medema M.H."/>
            <person name="Devos D.P."/>
            <person name="Kaster A.-K."/>
            <person name="Ovreas L."/>
            <person name="Rohde M."/>
            <person name="Galperin M.Y."/>
            <person name="Jogler C."/>
        </authorList>
    </citation>
    <scope>NUCLEOTIDE SEQUENCE [LARGE SCALE GENOMIC DNA]</scope>
    <source>
        <strain evidence="2 3">KS4</strain>
    </source>
</reference>